<reference evidence="2" key="1">
    <citation type="submission" date="2023-03" db="EMBL/GenBank/DDBJ databases">
        <authorList>
            <person name="Steffen K."/>
            <person name="Cardenas P."/>
        </authorList>
    </citation>
    <scope>NUCLEOTIDE SEQUENCE</scope>
</reference>
<evidence type="ECO:0000313" key="2">
    <source>
        <dbReference type="EMBL" id="CAI8056465.1"/>
    </source>
</evidence>
<organism evidence="2 3">
    <name type="scientific">Geodia barretti</name>
    <name type="common">Barrett's horny sponge</name>
    <dbReference type="NCBI Taxonomy" id="519541"/>
    <lineage>
        <taxon>Eukaryota</taxon>
        <taxon>Metazoa</taxon>
        <taxon>Porifera</taxon>
        <taxon>Demospongiae</taxon>
        <taxon>Heteroscleromorpha</taxon>
        <taxon>Tetractinellida</taxon>
        <taxon>Astrophorina</taxon>
        <taxon>Geodiidae</taxon>
        <taxon>Geodia</taxon>
    </lineage>
</organism>
<evidence type="ECO:0008006" key="4">
    <source>
        <dbReference type="Google" id="ProtNLM"/>
    </source>
</evidence>
<evidence type="ECO:0000313" key="3">
    <source>
        <dbReference type="Proteomes" id="UP001174909"/>
    </source>
</evidence>
<dbReference type="Proteomes" id="UP001174909">
    <property type="component" value="Unassembled WGS sequence"/>
</dbReference>
<gene>
    <name evidence="2" type="ORF">GBAR_LOCUS30767</name>
</gene>
<proteinExistence type="predicted"/>
<feature type="region of interest" description="Disordered" evidence="1">
    <location>
        <begin position="312"/>
        <end position="354"/>
    </location>
</feature>
<protein>
    <recommendedName>
        <fullName evidence="4">Transposase</fullName>
    </recommendedName>
</protein>
<comment type="caution">
    <text evidence="2">The sequence shown here is derived from an EMBL/GenBank/DDBJ whole genome shotgun (WGS) entry which is preliminary data.</text>
</comment>
<dbReference type="AlphaFoldDB" id="A0AA35TXT5"/>
<name>A0AA35TXT5_GEOBA</name>
<accession>A0AA35TXT5</accession>
<keyword evidence="3" id="KW-1185">Reference proteome</keyword>
<feature type="region of interest" description="Disordered" evidence="1">
    <location>
        <begin position="277"/>
        <end position="298"/>
    </location>
</feature>
<dbReference type="EMBL" id="CASHTH010004356">
    <property type="protein sequence ID" value="CAI8056465.1"/>
    <property type="molecule type" value="Genomic_DNA"/>
</dbReference>
<sequence>MFIRRTQTRRTEDGNPYFSHRLVHAERLGSTVRQRTLLNLGRHFDIPQAEWPLLCARINDALSGQAPLVADCPPAVDEEAQRVAAQLIARGPAATTAGPTDVQPVDVDSLRLVRPRSVGVEQVGLWALEQLDLPALLTRLGVNGALRSAATGAIVGRLAAPASERATHRWLQERSGLGELLGVDFETVGAMQLYRASDVLVKHREAIEAHLFDRAMGLFDLQPTVTLYDLTNTYFEGEASDQPQAQRGHSKEKRSDCPLLTLGLMLDASGFVRRSKVFPSGPRMRGGRIPRQGGGMPRRPQVAVVEDTYTGHQAKAGHSQGVDLSPPRRELRRTGRPSRLAVGGRRGFEEMRGR</sequence>
<evidence type="ECO:0000256" key="1">
    <source>
        <dbReference type="SAM" id="MobiDB-lite"/>
    </source>
</evidence>